<organism evidence="2 3">
    <name type="scientific">Intestinibaculum porci</name>
    <dbReference type="NCBI Taxonomy" id="2487118"/>
    <lineage>
        <taxon>Bacteria</taxon>
        <taxon>Bacillati</taxon>
        <taxon>Bacillota</taxon>
        <taxon>Erysipelotrichia</taxon>
        <taxon>Erysipelotrichales</taxon>
        <taxon>Erysipelotrichaceae</taxon>
        <taxon>Intestinibaculum</taxon>
    </lineage>
</organism>
<dbReference type="SUPFAM" id="SSF52540">
    <property type="entry name" value="P-loop containing nucleoside triphosphate hydrolases"/>
    <property type="match status" value="1"/>
</dbReference>
<dbReference type="InterPro" id="IPR002611">
    <property type="entry name" value="IstB_ATP-bd"/>
</dbReference>
<dbReference type="PIRSF" id="PIRSF003073">
    <property type="entry name" value="DNAC_TnpB_IstB"/>
    <property type="match status" value="1"/>
</dbReference>
<proteinExistence type="predicted"/>
<dbReference type="CDD" id="cd00009">
    <property type="entry name" value="AAA"/>
    <property type="match status" value="1"/>
</dbReference>
<dbReference type="EMBL" id="AP019309">
    <property type="protein sequence ID" value="BBH26095.1"/>
    <property type="molecule type" value="Genomic_DNA"/>
</dbReference>
<dbReference type="InParanoid" id="A0A3G9JCG5"/>
<dbReference type="Gene3D" id="3.40.50.300">
    <property type="entry name" value="P-loop containing nucleotide triphosphate hydrolases"/>
    <property type="match status" value="1"/>
</dbReference>
<accession>A0A3G9JCG5</accession>
<dbReference type="GO" id="GO:0005524">
    <property type="term" value="F:ATP binding"/>
    <property type="evidence" value="ECO:0007669"/>
    <property type="project" value="InterPro"/>
</dbReference>
<dbReference type="KEGG" id="ebm:SG0102_10290"/>
<dbReference type="GO" id="GO:0006260">
    <property type="term" value="P:DNA replication"/>
    <property type="evidence" value="ECO:0007669"/>
    <property type="project" value="TreeGrafter"/>
</dbReference>
<evidence type="ECO:0000313" key="2">
    <source>
        <dbReference type="EMBL" id="BBH26095.1"/>
    </source>
</evidence>
<sequence>MNKQEKMTEEKENLTKLCFILKRMHLSSMASELEAQLNDPNVDLLSFSERFNKIVMAEWNARQLKKFKRLVKHAELKYPGAYFDESLYDARRQLDTTTIERLNNSTDWIDQGRNLLVTGLCGSGKTYYVNALAISAMHKNKTVRYTRASLLMNEIKRIEQLNDADATYKEFIELSTVDILIIDDFGLMPLDFDTCRRLFEILDSREARKTTIVVSQVPVKGWYELFQNDTYADACLDRLIANAFRLEFNGIDMRKSS</sequence>
<dbReference type="AlphaFoldDB" id="A0A3G9JCG5"/>
<dbReference type="OrthoDB" id="9776217at2"/>
<name>A0A3G9JCG5_9FIRM</name>
<dbReference type="PANTHER" id="PTHR30050">
    <property type="entry name" value="CHROMOSOMAL REPLICATION INITIATOR PROTEIN DNAA"/>
    <property type="match status" value="1"/>
</dbReference>
<feature type="domain" description="IstB-like ATP-binding" evidence="1">
    <location>
        <begin position="21"/>
        <end position="255"/>
    </location>
</feature>
<keyword evidence="3" id="KW-1185">Reference proteome</keyword>
<evidence type="ECO:0000313" key="3">
    <source>
        <dbReference type="Proteomes" id="UP000268059"/>
    </source>
</evidence>
<dbReference type="RefSeq" id="WP_125119002.1">
    <property type="nucleotide sequence ID" value="NZ_AP019309.1"/>
</dbReference>
<dbReference type="InterPro" id="IPR028350">
    <property type="entry name" value="DNAC/IstB-like"/>
</dbReference>
<dbReference type="Proteomes" id="UP000268059">
    <property type="component" value="Chromosome"/>
</dbReference>
<dbReference type="InterPro" id="IPR027417">
    <property type="entry name" value="P-loop_NTPase"/>
</dbReference>
<protein>
    <submittedName>
        <fullName evidence="2">ATPase AAA</fullName>
    </submittedName>
</protein>
<reference evidence="2 3" key="1">
    <citation type="submission" date="2018-11" db="EMBL/GenBank/DDBJ databases">
        <title>Novel Erysipelotrichaceae bacterium isolated from small intestine of a swine.</title>
        <authorList>
            <person name="Kim J.S."/>
            <person name="Choe H."/>
            <person name="Lee Y.R."/>
            <person name="Kim K.M."/>
            <person name="Park D.S."/>
        </authorList>
    </citation>
    <scope>NUCLEOTIDE SEQUENCE [LARGE SCALE GENOMIC DNA]</scope>
    <source>
        <strain evidence="2 3">SG0102</strain>
    </source>
</reference>
<evidence type="ECO:0000259" key="1">
    <source>
        <dbReference type="Pfam" id="PF01695"/>
    </source>
</evidence>
<gene>
    <name evidence="2" type="ORF">SG0102_10290</name>
</gene>
<dbReference type="Pfam" id="PF01695">
    <property type="entry name" value="IstB_IS21"/>
    <property type="match status" value="1"/>
</dbReference>
<dbReference type="PANTHER" id="PTHR30050:SF4">
    <property type="entry name" value="ATP-BINDING PROTEIN RV3427C IN INSERTION SEQUENCE-RELATED"/>
    <property type="match status" value="1"/>
</dbReference>